<evidence type="ECO:0000313" key="2">
    <source>
        <dbReference type="EMBL" id="AGF93513.1"/>
    </source>
</evidence>
<name>M1QC05_9ZZZZ</name>
<dbReference type="EMBL" id="JX684095">
    <property type="protein sequence ID" value="AGF93513.1"/>
    <property type="molecule type" value="Genomic_DNA"/>
</dbReference>
<gene>
    <name evidence="2" type="ORF">FLSS-29_0005</name>
</gene>
<dbReference type="AlphaFoldDB" id="M1QC05"/>
<protein>
    <recommendedName>
        <fullName evidence="1">DUF5689 domain-containing protein</fullName>
    </recommendedName>
</protein>
<organism evidence="2">
    <name type="scientific">uncultured organism</name>
    <dbReference type="NCBI Taxonomy" id="155900"/>
    <lineage>
        <taxon>unclassified sequences</taxon>
        <taxon>environmental samples</taxon>
    </lineage>
</organism>
<dbReference type="Pfam" id="PF18942">
    <property type="entry name" value="DUF5689"/>
    <property type="match status" value="1"/>
</dbReference>
<reference evidence="2" key="1">
    <citation type="journal article" date="2013" name="Syst. Appl. Microbiol.">
        <title>New insights into the archaeal diversity of a hypersaline microbial mat obtained by a metagenomic approach.</title>
        <authorList>
            <person name="Lopez-Lopez A."/>
            <person name="Richter M."/>
            <person name="Pena A."/>
            <person name="Tamames J."/>
            <person name="Rossello-Mora R."/>
        </authorList>
    </citation>
    <scope>NUCLEOTIDE SEQUENCE</scope>
</reference>
<accession>M1QC05</accession>
<proteinExistence type="predicted"/>
<feature type="domain" description="DUF5689" evidence="1">
    <location>
        <begin position="231"/>
        <end position="344"/>
    </location>
</feature>
<sequence>MSPTSSLRSLVLLLAVAVFAVGCDGFETGTAPDSQSTGTPTVEFASSSVGAIPSDSLVTLDVQLQNPDGNAVIVQLLYAQQASSAAPADLANSIDRITEISFAATSGDTTITRPVEIDISDADISDGRKEAFFALQQVESDGATRLGEQSEVALSIGFPPVEDIKEAGVGASVTFEAIVTEISDGDLRVQDETAGFWLAGQDELAGEASRGDLLRVSGTISEFSGQLQFFRDELNTYTIVSSENDLPDAETVTLSEADENFDELQSQRIRVENITIEPGGDSNFQGGGAEGNYTVTDEQGNTLTLRIPGDSFYAGKPIPTGPITFEGVLGQFRGDIQLRARYEDNIITE</sequence>
<evidence type="ECO:0000259" key="1">
    <source>
        <dbReference type="Pfam" id="PF18942"/>
    </source>
</evidence>
<dbReference type="InterPro" id="IPR043744">
    <property type="entry name" value="DUF5689"/>
</dbReference>